<evidence type="ECO:0000256" key="3">
    <source>
        <dbReference type="ARBA" id="ARBA00022670"/>
    </source>
</evidence>
<evidence type="ECO:0000256" key="8">
    <source>
        <dbReference type="SAM" id="Phobius"/>
    </source>
</evidence>
<feature type="transmembrane region" description="Helical" evidence="8">
    <location>
        <begin position="138"/>
        <end position="167"/>
    </location>
</feature>
<dbReference type="EMBL" id="CP091430">
    <property type="protein sequence ID" value="UVI28847.1"/>
    <property type="molecule type" value="Genomic_DNA"/>
</dbReference>
<evidence type="ECO:0000256" key="1">
    <source>
        <dbReference type="ARBA" id="ARBA00022475"/>
    </source>
</evidence>
<dbReference type="RefSeq" id="WP_258384935.1">
    <property type="nucleotide sequence ID" value="NZ_CP091430.1"/>
</dbReference>
<evidence type="ECO:0000256" key="4">
    <source>
        <dbReference type="ARBA" id="ARBA00022692"/>
    </source>
</evidence>
<keyword evidence="4 8" id="KW-0812">Transmembrane</keyword>
<evidence type="ECO:0000256" key="7">
    <source>
        <dbReference type="ARBA" id="ARBA00023136"/>
    </source>
</evidence>
<evidence type="ECO:0000256" key="2">
    <source>
        <dbReference type="ARBA" id="ARBA00022654"/>
    </source>
</evidence>
<organism evidence="9 10">
    <name type="scientific">Paenibacillus spongiae</name>
    <dbReference type="NCBI Taxonomy" id="2909671"/>
    <lineage>
        <taxon>Bacteria</taxon>
        <taxon>Bacillati</taxon>
        <taxon>Bacillota</taxon>
        <taxon>Bacilli</taxon>
        <taxon>Bacillales</taxon>
        <taxon>Paenibacillaceae</taxon>
        <taxon>Paenibacillus</taxon>
    </lineage>
</organism>
<keyword evidence="3" id="KW-0645">Protease</keyword>
<keyword evidence="5" id="KW-0378">Hydrolase</keyword>
<name>A0ABY5S4M0_9BACL</name>
<sequence>MIDALSERISLRIYELNDKKNVSQAVMKYALVSVFTNTITFILSCVIGILAGAFAETLIAMVLIALLRTLSGGYHLQSAVLCIVVSTVVITVIPFIPVNSTMVIVLTLIAAVLNFIYAPSRLRGVTRLSEKALQFRKWLAIAIILSNLVISSDIVSLACIVQAITLINKSRRG</sequence>
<keyword evidence="7 8" id="KW-0472">Membrane</keyword>
<dbReference type="Proteomes" id="UP001057877">
    <property type="component" value="Chromosome"/>
</dbReference>
<accession>A0ABY5S4M0</accession>
<reference evidence="9" key="1">
    <citation type="submission" date="2022-01" db="EMBL/GenBank/DDBJ databases">
        <title>Paenibacillus spongiae sp. nov., isolated from marine sponge.</title>
        <authorList>
            <person name="Li Z."/>
            <person name="Zhang M."/>
        </authorList>
    </citation>
    <scope>NUCLEOTIDE SEQUENCE</scope>
    <source>
        <strain evidence="9">PHS-Z3</strain>
    </source>
</reference>
<evidence type="ECO:0000256" key="6">
    <source>
        <dbReference type="ARBA" id="ARBA00022989"/>
    </source>
</evidence>
<dbReference type="InterPro" id="IPR006741">
    <property type="entry name" value="AgrB"/>
</dbReference>
<feature type="transmembrane region" description="Helical" evidence="8">
    <location>
        <begin position="102"/>
        <end position="118"/>
    </location>
</feature>
<keyword evidence="6 8" id="KW-1133">Transmembrane helix</keyword>
<evidence type="ECO:0000313" key="9">
    <source>
        <dbReference type="EMBL" id="UVI28847.1"/>
    </source>
</evidence>
<proteinExistence type="predicted"/>
<keyword evidence="2" id="KW-0673">Quorum sensing</keyword>
<evidence type="ECO:0000313" key="10">
    <source>
        <dbReference type="Proteomes" id="UP001057877"/>
    </source>
</evidence>
<gene>
    <name evidence="9" type="ORF">L1F29_25910</name>
</gene>
<evidence type="ECO:0000256" key="5">
    <source>
        <dbReference type="ARBA" id="ARBA00022801"/>
    </source>
</evidence>
<dbReference type="Pfam" id="PF04647">
    <property type="entry name" value="AgrB"/>
    <property type="match status" value="1"/>
</dbReference>
<keyword evidence="10" id="KW-1185">Reference proteome</keyword>
<feature type="transmembrane region" description="Helical" evidence="8">
    <location>
        <begin position="79"/>
        <end position="96"/>
    </location>
</feature>
<protein>
    <submittedName>
        <fullName evidence="9">Accessory gene regulator B family protein</fullName>
    </submittedName>
</protein>
<dbReference type="SMART" id="SM00793">
    <property type="entry name" value="AgrB"/>
    <property type="match status" value="1"/>
</dbReference>
<feature type="transmembrane region" description="Helical" evidence="8">
    <location>
        <begin position="41"/>
        <end position="67"/>
    </location>
</feature>
<keyword evidence="1" id="KW-1003">Cell membrane</keyword>